<dbReference type="EMBL" id="UGXR01000001">
    <property type="protein sequence ID" value="SUH07117.1"/>
    <property type="molecule type" value="Genomic_DNA"/>
</dbReference>
<proteinExistence type="predicted"/>
<evidence type="ECO:0000313" key="1">
    <source>
        <dbReference type="EMBL" id="SUH07117.1"/>
    </source>
</evidence>
<organism evidence="1 2">
    <name type="scientific">Salmonella enterica I</name>
    <dbReference type="NCBI Taxonomy" id="59201"/>
    <lineage>
        <taxon>Bacteria</taxon>
        <taxon>Pseudomonadati</taxon>
        <taxon>Pseudomonadota</taxon>
        <taxon>Gammaproteobacteria</taxon>
        <taxon>Enterobacterales</taxon>
        <taxon>Enterobacteriaceae</taxon>
        <taxon>Salmonella</taxon>
    </lineage>
</organism>
<reference evidence="1 2" key="1">
    <citation type="submission" date="2018-06" db="EMBL/GenBank/DDBJ databases">
        <authorList>
            <consortium name="Pathogen Informatics"/>
            <person name="Doyle S."/>
        </authorList>
    </citation>
    <scope>NUCLEOTIDE SEQUENCE [LARGE SCALE GENOMIC DNA]</scope>
    <source>
        <strain evidence="1 2">NCTC8256</strain>
    </source>
</reference>
<gene>
    <name evidence="1" type="ORF">NCTC8256_00995</name>
</gene>
<sequence length="58" mass="6564">MDKTIYEDDNIKRILFCMIDGSHALCGAGSLIRKIDNQLIDFTPYILKSLESMEIGVN</sequence>
<name>A0A379VK27_SALET</name>
<dbReference type="AlphaFoldDB" id="A0A379VK27"/>
<dbReference type="Proteomes" id="UP000254346">
    <property type="component" value="Unassembled WGS sequence"/>
</dbReference>
<protein>
    <submittedName>
        <fullName evidence="1">Uncharacterized protein</fullName>
    </submittedName>
</protein>
<accession>A0A379VK27</accession>
<evidence type="ECO:0000313" key="2">
    <source>
        <dbReference type="Proteomes" id="UP000254346"/>
    </source>
</evidence>